<keyword evidence="5" id="KW-1185">Reference proteome</keyword>
<protein>
    <recommendedName>
        <fullName evidence="3">NADH dehydrogenase [ubiquinone] 1 alpha subcomplex assembly factor 4</fullName>
    </recommendedName>
</protein>
<evidence type="ECO:0000256" key="2">
    <source>
        <dbReference type="ARBA" id="ARBA00011265"/>
    </source>
</evidence>
<dbReference type="PANTHER" id="PTHR13338">
    <property type="entry name" value="UPF0240 PROTEIN"/>
    <property type="match status" value="1"/>
</dbReference>
<organism evidence="4 5">
    <name type="scientific">Staurois parvus</name>
    <dbReference type="NCBI Taxonomy" id="386267"/>
    <lineage>
        <taxon>Eukaryota</taxon>
        <taxon>Metazoa</taxon>
        <taxon>Chordata</taxon>
        <taxon>Craniata</taxon>
        <taxon>Vertebrata</taxon>
        <taxon>Euteleostomi</taxon>
        <taxon>Amphibia</taxon>
        <taxon>Batrachia</taxon>
        <taxon>Anura</taxon>
        <taxon>Neobatrachia</taxon>
        <taxon>Ranoidea</taxon>
        <taxon>Ranidae</taxon>
        <taxon>Staurois</taxon>
    </lineage>
</organism>
<dbReference type="Proteomes" id="UP001162483">
    <property type="component" value="Unassembled WGS sequence"/>
</dbReference>
<dbReference type="PANTHER" id="PTHR13338:SF4">
    <property type="entry name" value="NADH DEHYDROGENASE [UBIQUINONE] 1 ALPHA SUBCOMPLEX ASSEMBLY FACTOR 4"/>
    <property type="match status" value="1"/>
</dbReference>
<comment type="similarity">
    <text evidence="1">Belongs to the NDUFAF4 family.</text>
</comment>
<dbReference type="EMBL" id="CATNWA010016512">
    <property type="protein sequence ID" value="CAI9593334.1"/>
    <property type="molecule type" value="Genomic_DNA"/>
</dbReference>
<comment type="caution">
    <text evidence="4">The sequence shown here is derived from an EMBL/GenBank/DDBJ whole genome shotgun (WGS) entry which is preliminary data.</text>
</comment>
<accession>A0ABN9F8H0</accession>
<evidence type="ECO:0000313" key="5">
    <source>
        <dbReference type="Proteomes" id="UP001162483"/>
    </source>
</evidence>
<name>A0ABN9F8H0_9NEOB</name>
<evidence type="ECO:0000313" key="4">
    <source>
        <dbReference type="EMBL" id="CAI9593334.1"/>
    </source>
</evidence>
<comment type="subunit">
    <text evidence="2">Binds calmodulin. Interacts with NDUFAF3.</text>
</comment>
<evidence type="ECO:0000256" key="1">
    <source>
        <dbReference type="ARBA" id="ARBA00010698"/>
    </source>
</evidence>
<sequence length="175" mass="19748">MGAVVSRALRNFNVESRAHRLIGKDKPSLAPRHPGTKEPVTGLLSSNPEIQEKMIKKDDELLSRLKEVYVDSTDPLPEVNCIDQPASEEFRVPNQTLNSAFLNIDADSIPKGKISIVEAMTILGNYKHSPQTWTAERITKEYSLNIQDTKALLEHFKPFEVKIISLKIKEQIEDL</sequence>
<gene>
    <name evidence="4" type="ORF">SPARVUS_LOCUS11517332</name>
</gene>
<reference evidence="4" key="1">
    <citation type="submission" date="2023-05" db="EMBL/GenBank/DDBJ databases">
        <authorList>
            <person name="Stuckert A."/>
        </authorList>
    </citation>
    <scope>NUCLEOTIDE SEQUENCE</scope>
</reference>
<proteinExistence type="inferred from homology"/>
<dbReference type="InterPro" id="IPR009622">
    <property type="entry name" value="NDUFAF4"/>
</dbReference>
<dbReference type="Pfam" id="PF06784">
    <property type="entry name" value="UPF0240"/>
    <property type="match status" value="1"/>
</dbReference>
<evidence type="ECO:0000256" key="3">
    <source>
        <dbReference type="ARBA" id="ARBA00021777"/>
    </source>
</evidence>